<evidence type="ECO:0000313" key="1">
    <source>
        <dbReference type="EMBL" id="JAD72367.1"/>
    </source>
</evidence>
<reference evidence="1" key="1">
    <citation type="submission" date="2014-09" db="EMBL/GenBank/DDBJ databases">
        <authorList>
            <person name="Magalhaes I.L.F."/>
            <person name="Oliveira U."/>
            <person name="Santos F.R."/>
            <person name="Vidigal T.H.D.A."/>
            <person name="Brescovit A.D."/>
            <person name="Santos A.J."/>
        </authorList>
    </citation>
    <scope>NUCLEOTIDE SEQUENCE</scope>
    <source>
        <tissue evidence="1">Shoot tissue taken approximately 20 cm above the soil surface</tissue>
    </source>
</reference>
<proteinExistence type="predicted"/>
<organism evidence="1">
    <name type="scientific">Arundo donax</name>
    <name type="common">Giant reed</name>
    <name type="synonym">Donax arundinaceus</name>
    <dbReference type="NCBI Taxonomy" id="35708"/>
    <lineage>
        <taxon>Eukaryota</taxon>
        <taxon>Viridiplantae</taxon>
        <taxon>Streptophyta</taxon>
        <taxon>Embryophyta</taxon>
        <taxon>Tracheophyta</taxon>
        <taxon>Spermatophyta</taxon>
        <taxon>Magnoliopsida</taxon>
        <taxon>Liliopsida</taxon>
        <taxon>Poales</taxon>
        <taxon>Poaceae</taxon>
        <taxon>PACMAD clade</taxon>
        <taxon>Arundinoideae</taxon>
        <taxon>Arundineae</taxon>
        <taxon>Arundo</taxon>
    </lineage>
</organism>
<name>A0A0A9CLF4_ARUDO</name>
<sequence>MRRCKNAPRQPNR</sequence>
<protein>
    <submittedName>
        <fullName evidence="1">Uncharacterized protein</fullName>
    </submittedName>
</protein>
<reference evidence="1" key="2">
    <citation type="journal article" date="2015" name="Data Brief">
        <title>Shoot transcriptome of the giant reed, Arundo donax.</title>
        <authorList>
            <person name="Barrero R.A."/>
            <person name="Guerrero F.D."/>
            <person name="Moolhuijzen P."/>
            <person name="Goolsby J.A."/>
            <person name="Tidwell J."/>
            <person name="Bellgard S.E."/>
            <person name="Bellgard M.I."/>
        </authorList>
    </citation>
    <scope>NUCLEOTIDE SEQUENCE</scope>
    <source>
        <tissue evidence="1">Shoot tissue taken approximately 20 cm above the soil surface</tissue>
    </source>
</reference>
<accession>A0A0A9CLF4</accession>
<dbReference type="EMBL" id="GBRH01225528">
    <property type="protein sequence ID" value="JAD72367.1"/>
    <property type="molecule type" value="Transcribed_RNA"/>
</dbReference>